<dbReference type="PATRIC" id="fig|1813736.3.peg.6149"/>
<sequence>MAGGRRSRLAAAACPTDERHHGGTRCGVALKRRSRETTYRFFAAFFVAFGAAFFAAAFLAAFFAILPPWLAVLAP</sequence>
<reference evidence="2 3" key="1">
    <citation type="journal article" date="2016" name="Genome Announc.">
        <title>First Complete Genome Sequence of a Subdivision 6 Acidobacterium Strain.</title>
        <authorList>
            <person name="Huang S."/>
            <person name="Vieira S."/>
            <person name="Bunk B."/>
            <person name="Riedel T."/>
            <person name="Sproer C."/>
            <person name="Overmann J."/>
        </authorList>
    </citation>
    <scope>NUCLEOTIDE SEQUENCE [LARGE SCALE GENOMIC DNA]</scope>
    <source>
        <strain evidence="3">DSM 100886 HEG_-6_39</strain>
    </source>
</reference>
<evidence type="ECO:0000256" key="1">
    <source>
        <dbReference type="SAM" id="Phobius"/>
    </source>
</evidence>
<keyword evidence="3" id="KW-1185">Reference proteome</keyword>
<keyword evidence="1" id="KW-0812">Transmembrane</keyword>
<keyword evidence="1" id="KW-0472">Membrane</keyword>
<protein>
    <submittedName>
        <fullName evidence="2">Uncharacterized protein</fullName>
    </submittedName>
</protein>
<dbReference type="EMBL" id="CP015136">
    <property type="protein sequence ID" value="AMY12570.1"/>
    <property type="molecule type" value="Genomic_DNA"/>
</dbReference>
<dbReference type="KEGG" id="abac:LuPra_05847"/>
<feature type="transmembrane region" description="Helical" evidence="1">
    <location>
        <begin position="41"/>
        <end position="66"/>
    </location>
</feature>
<accession>A0A143PWX3</accession>
<dbReference type="Proteomes" id="UP000076079">
    <property type="component" value="Chromosome"/>
</dbReference>
<organism evidence="2 3">
    <name type="scientific">Luteitalea pratensis</name>
    <dbReference type="NCBI Taxonomy" id="1855912"/>
    <lineage>
        <taxon>Bacteria</taxon>
        <taxon>Pseudomonadati</taxon>
        <taxon>Acidobacteriota</taxon>
        <taxon>Vicinamibacteria</taxon>
        <taxon>Vicinamibacterales</taxon>
        <taxon>Vicinamibacteraceae</taxon>
        <taxon>Luteitalea</taxon>
    </lineage>
</organism>
<proteinExistence type="predicted"/>
<keyword evidence="1" id="KW-1133">Transmembrane helix</keyword>
<evidence type="ECO:0000313" key="3">
    <source>
        <dbReference type="Proteomes" id="UP000076079"/>
    </source>
</evidence>
<name>A0A143PWX3_LUTPR</name>
<reference evidence="3" key="2">
    <citation type="submission" date="2016-04" db="EMBL/GenBank/DDBJ databases">
        <title>First Complete Genome Sequence of a Subdivision 6 Acidobacterium.</title>
        <authorList>
            <person name="Huang S."/>
            <person name="Vieira S."/>
            <person name="Bunk B."/>
            <person name="Riedel T."/>
            <person name="Sproeer C."/>
            <person name="Overmann J."/>
        </authorList>
    </citation>
    <scope>NUCLEOTIDE SEQUENCE [LARGE SCALE GENOMIC DNA]</scope>
    <source>
        <strain evidence="3">DSM 100886 HEG_-6_39</strain>
    </source>
</reference>
<evidence type="ECO:0000313" key="2">
    <source>
        <dbReference type="EMBL" id="AMY12570.1"/>
    </source>
</evidence>
<dbReference type="AlphaFoldDB" id="A0A143PWX3"/>
<gene>
    <name evidence="2" type="ORF">LuPra_05847</name>
</gene>